<proteinExistence type="inferred from homology"/>
<accession>A0A443SHU0</accession>
<dbReference type="Proteomes" id="UP000288716">
    <property type="component" value="Unassembled WGS sequence"/>
</dbReference>
<evidence type="ECO:0000313" key="6">
    <source>
        <dbReference type="EMBL" id="RWS27084.1"/>
    </source>
</evidence>
<dbReference type="PANTHER" id="PTHR46237">
    <property type="entry name" value="CYTOCHROME B5 REDUCTASE 4 FAMILY MEMBER"/>
    <property type="match status" value="1"/>
</dbReference>
<protein>
    <submittedName>
        <fullName evidence="6">Cytochrome b5 reductase 4-like isoform X2</fullName>
    </submittedName>
</protein>
<gene>
    <name evidence="6" type="ORF">B4U80_00892</name>
</gene>
<evidence type="ECO:0000256" key="3">
    <source>
        <dbReference type="ARBA" id="ARBA00023004"/>
    </source>
</evidence>
<dbReference type="InterPro" id="IPR051872">
    <property type="entry name" value="Cytochrome_b5/Flavoprotein_Rdt"/>
</dbReference>
<keyword evidence="7" id="KW-1185">Reference proteome</keyword>
<dbReference type="AlphaFoldDB" id="A0A443SHU0"/>
<dbReference type="Gene3D" id="3.10.120.10">
    <property type="entry name" value="Cytochrome b5-like heme/steroid binding domain"/>
    <property type="match status" value="1"/>
</dbReference>
<keyword evidence="2 4" id="KW-0479">Metal-binding</keyword>
<dbReference type="GO" id="GO:0020037">
    <property type="term" value="F:heme binding"/>
    <property type="evidence" value="ECO:0007669"/>
    <property type="project" value="UniProtKB-UniRule"/>
</dbReference>
<dbReference type="GO" id="GO:0046872">
    <property type="term" value="F:metal ion binding"/>
    <property type="evidence" value="ECO:0007669"/>
    <property type="project" value="UniProtKB-UniRule"/>
</dbReference>
<dbReference type="STRING" id="299467.A0A443SHU0"/>
<dbReference type="InterPro" id="IPR018506">
    <property type="entry name" value="Cyt_B5_heme-BS"/>
</dbReference>
<evidence type="ECO:0000259" key="5">
    <source>
        <dbReference type="PROSITE" id="PS50255"/>
    </source>
</evidence>
<dbReference type="Pfam" id="PF00173">
    <property type="entry name" value="Cyt-b5"/>
    <property type="match status" value="1"/>
</dbReference>
<dbReference type="VEuPathDB" id="VectorBase:LDEU004955"/>
<dbReference type="EMBL" id="NCKV01002263">
    <property type="protein sequence ID" value="RWS27084.1"/>
    <property type="molecule type" value="Genomic_DNA"/>
</dbReference>
<evidence type="ECO:0000256" key="4">
    <source>
        <dbReference type="RuleBase" id="RU362121"/>
    </source>
</evidence>
<evidence type="ECO:0000256" key="2">
    <source>
        <dbReference type="ARBA" id="ARBA00022723"/>
    </source>
</evidence>
<dbReference type="SMART" id="SM01117">
    <property type="entry name" value="Cyt-b5"/>
    <property type="match status" value="1"/>
</dbReference>
<organism evidence="6 7">
    <name type="scientific">Leptotrombidium deliense</name>
    <dbReference type="NCBI Taxonomy" id="299467"/>
    <lineage>
        <taxon>Eukaryota</taxon>
        <taxon>Metazoa</taxon>
        <taxon>Ecdysozoa</taxon>
        <taxon>Arthropoda</taxon>
        <taxon>Chelicerata</taxon>
        <taxon>Arachnida</taxon>
        <taxon>Acari</taxon>
        <taxon>Acariformes</taxon>
        <taxon>Trombidiformes</taxon>
        <taxon>Prostigmata</taxon>
        <taxon>Anystina</taxon>
        <taxon>Parasitengona</taxon>
        <taxon>Trombiculoidea</taxon>
        <taxon>Trombiculidae</taxon>
        <taxon>Leptotrombidium</taxon>
    </lineage>
</organism>
<evidence type="ECO:0000313" key="7">
    <source>
        <dbReference type="Proteomes" id="UP000288716"/>
    </source>
</evidence>
<reference evidence="6 7" key="1">
    <citation type="journal article" date="2018" name="Gigascience">
        <title>Genomes of trombidid mites reveal novel predicted allergens and laterally-transferred genes associated with secondary metabolism.</title>
        <authorList>
            <person name="Dong X."/>
            <person name="Chaisiri K."/>
            <person name="Xia D."/>
            <person name="Armstrong S.D."/>
            <person name="Fang Y."/>
            <person name="Donnelly M.J."/>
            <person name="Kadowaki T."/>
            <person name="McGarry J.W."/>
            <person name="Darby A.C."/>
            <person name="Makepeace B.L."/>
        </authorList>
    </citation>
    <scope>NUCLEOTIDE SEQUENCE [LARGE SCALE GENOMIC DNA]</scope>
    <source>
        <strain evidence="6">UoL-UT</strain>
    </source>
</reference>
<dbReference type="GO" id="GO:0004128">
    <property type="term" value="F:cytochrome-b5 reductase activity, acting on NAD(P)H"/>
    <property type="evidence" value="ECO:0007669"/>
    <property type="project" value="TreeGrafter"/>
</dbReference>
<evidence type="ECO:0000256" key="1">
    <source>
        <dbReference type="ARBA" id="ARBA00022617"/>
    </source>
</evidence>
<keyword evidence="3 4" id="KW-0408">Iron</keyword>
<keyword evidence="1 4" id="KW-0349">Heme</keyword>
<dbReference type="PANTHER" id="PTHR46237:SF1">
    <property type="entry name" value="CYTOCHROME B5 REDUCTASE 4"/>
    <property type="match status" value="1"/>
</dbReference>
<feature type="domain" description="Cytochrome b5 heme-binding" evidence="5">
    <location>
        <begin position="43"/>
        <end position="119"/>
    </location>
</feature>
<comment type="similarity">
    <text evidence="4">Belongs to the cytochrome b5 family.</text>
</comment>
<dbReference type="InterPro" id="IPR036400">
    <property type="entry name" value="Cyt_B5-like_heme/steroid_sf"/>
</dbReference>
<dbReference type="PROSITE" id="PS50255">
    <property type="entry name" value="CYTOCHROME_B5_2"/>
    <property type="match status" value="1"/>
</dbReference>
<comment type="caution">
    <text evidence="6">The sequence shown here is derived from an EMBL/GenBank/DDBJ whole genome shotgun (WGS) entry which is preliminary data.</text>
</comment>
<dbReference type="PROSITE" id="PS00191">
    <property type="entry name" value="CYTOCHROME_B5_1"/>
    <property type="match status" value="1"/>
</dbReference>
<sequence length="133" mass="14706">MSSLKVESGKQRIKVALKPQHSLLDWIKFSRAANDLSGTGGRLLEVSLEELQSHNSKEDCWLLIKGHVYNVTAFMDYHPGGVDELLRGVGMDSTDLFNSVHRWVNIESMLAKCLVGRLKPGTVVEKAPVNSSS</sequence>
<dbReference type="PRINTS" id="PR00363">
    <property type="entry name" value="CYTOCHROMEB5"/>
</dbReference>
<dbReference type="FunFam" id="3.10.120.10:FF:000001">
    <property type="entry name" value="Cytochrome b5 reductase 4"/>
    <property type="match status" value="1"/>
</dbReference>
<dbReference type="SUPFAM" id="SSF55856">
    <property type="entry name" value="Cytochrome b5-like heme/steroid binding domain"/>
    <property type="match status" value="1"/>
</dbReference>
<name>A0A443SHU0_9ACAR</name>
<dbReference type="InterPro" id="IPR001199">
    <property type="entry name" value="Cyt_B5-like_heme/steroid-bd"/>
</dbReference>
<dbReference type="OrthoDB" id="260519at2759"/>
<dbReference type="GO" id="GO:0005737">
    <property type="term" value="C:cytoplasm"/>
    <property type="evidence" value="ECO:0007669"/>
    <property type="project" value="TreeGrafter"/>
</dbReference>